<accession>A0A6J4LA10</accession>
<dbReference type="AlphaFoldDB" id="A0A6J4LA10"/>
<proteinExistence type="predicted"/>
<feature type="region of interest" description="Disordered" evidence="1">
    <location>
        <begin position="1"/>
        <end position="77"/>
    </location>
</feature>
<gene>
    <name evidence="2" type="ORF">AVDCRST_MAG61-2404</name>
</gene>
<evidence type="ECO:0000313" key="2">
    <source>
        <dbReference type="EMBL" id="CAA9323270.1"/>
    </source>
</evidence>
<feature type="compositionally biased region" description="Polar residues" evidence="1">
    <location>
        <begin position="63"/>
        <end position="77"/>
    </location>
</feature>
<reference evidence="2" key="1">
    <citation type="submission" date="2020-02" db="EMBL/GenBank/DDBJ databases">
        <authorList>
            <person name="Meier V. D."/>
        </authorList>
    </citation>
    <scope>NUCLEOTIDE SEQUENCE</scope>
    <source>
        <strain evidence="2">AVDCRST_MAG61</strain>
    </source>
</reference>
<sequence>MTESERPLSDDPRDEPADEDRVAERAHLLPEEISAGSADPIGQAEQILAESDDRTDDPERTQQEYSQTNESDAGNSR</sequence>
<name>A0A6J4LA10_9ACTN</name>
<dbReference type="EMBL" id="CADCTT010000307">
    <property type="protein sequence ID" value="CAA9323270.1"/>
    <property type="molecule type" value="Genomic_DNA"/>
</dbReference>
<evidence type="ECO:0000256" key="1">
    <source>
        <dbReference type="SAM" id="MobiDB-lite"/>
    </source>
</evidence>
<organism evidence="2">
    <name type="scientific">uncultured Friedmanniella sp</name>
    <dbReference type="NCBI Taxonomy" id="335381"/>
    <lineage>
        <taxon>Bacteria</taxon>
        <taxon>Bacillati</taxon>
        <taxon>Actinomycetota</taxon>
        <taxon>Actinomycetes</taxon>
        <taxon>Propionibacteriales</taxon>
        <taxon>Nocardioidaceae</taxon>
        <taxon>Friedmanniella</taxon>
        <taxon>environmental samples</taxon>
    </lineage>
</organism>
<protein>
    <submittedName>
        <fullName evidence="2">Uncharacterized protein</fullName>
    </submittedName>
</protein>
<feature type="compositionally biased region" description="Basic and acidic residues" evidence="1">
    <location>
        <begin position="1"/>
        <end position="30"/>
    </location>
</feature>